<dbReference type="PATRIC" id="fig|36847.3.peg.2544"/>
<gene>
    <name evidence="5" type="primary">ohrR</name>
    <name evidence="5" type="ORF">CLNEO_21730</name>
</gene>
<dbReference type="Proteomes" id="UP000070539">
    <property type="component" value="Unassembled WGS sequence"/>
</dbReference>
<protein>
    <submittedName>
        <fullName evidence="5">Organic hydroperoxide resistance transcriptional regulator</fullName>
    </submittedName>
</protein>
<evidence type="ECO:0000259" key="4">
    <source>
        <dbReference type="PROSITE" id="PS50995"/>
    </source>
</evidence>
<evidence type="ECO:0000256" key="1">
    <source>
        <dbReference type="ARBA" id="ARBA00023015"/>
    </source>
</evidence>
<keyword evidence="3" id="KW-0804">Transcription</keyword>
<organism evidence="5 6">
    <name type="scientific">Anaerotignum neopropionicum</name>
    <dbReference type="NCBI Taxonomy" id="36847"/>
    <lineage>
        <taxon>Bacteria</taxon>
        <taxon>Bacillati</taxon>
        <taxon>Bacillota</taxon>
        <taxon>Clostridia</taxon>
        <taxon>Lachnospirales</taxon>
        <taxon>Anaerotignaceae</taxon>
        <taxon>Anaerotignum</taxon>
    </lineage>
</organism>
<dbReference type="PANTHER" id="PTHR42756:SF1">
    <property type="entry name" value="TRANSCRIPTIONAL REPRESSOR OF EMRAB OPERON"/>
    <property type="match status" value="1"/>
</dbReference>
<feature type="domain" description="HTH marR-type" evidence="4">
    <location>
        <begin position="1"/>
        <end position="136"/>
    </location>
</feature>
<dbReference type="InterPro" id="IPR000835">
    <property type="entry name" value="HTH_MarR-typ"/>
</dbReference>
<evidence type="ECO:0000313" key="5">
    <source>
        <dbReference type="EMBL" id="KXL52477.1"/>
    </source>
</evidence>
<reference evidence="5 6" key="1">
    <citation type="submission" date="2016-01" db="EMBL/GenBank/DDBJ databases">
        <title>Genome sequence of Clostridium neopropionicum X4, DSM-3847.</title>
        <authorList>
            <person name="Poehlein A."/>
            <person name="Beck M.H."/>
            <person name="Bengelsdorf F.R."/>
            <person name="Daniel R."/>
            <person name="Duerre P."/>
        </authorList>
    </citation>
    <scope>NUCLEOTIDE SEQUENCE [LARGE SCALE GENOMIC DNA]</scope>
    <source>
        <strain evidence="5 6">DSM-3847</strain>
    </source>
</reference>
<dbReference type="SUPFAM" id="SSF46785">
    <property type="entry name" value="Winged helix' DNA-binding domain"/>
    <property type="match status" value="1"/>
</dbReference>
<dbReference type="EMBL" id="LRVM01000007">
    <property type="protein sequence ID" value="KXL52477.1"/>
    <property type="molecule type" value="Genomic_DNA"/>
</dbReference>
<sequence>MELTQCINYLLTTAQHSVFQFLSSKLSEYDITPSQYGVLSCLWQRDFATPKQISEILCLETSTISGVLDRMQKKGLIDRVINKEDRREVRVVPTEKGKALEEPISKIIDDVNEEVLKCFSDEEIAVLKNNLRIIAEGSHYAEG</sequence>
<evidence type="ECO:0000256" key="3">
    <source>
        <dbReference type="ARBA" id="ARBA00023163"/>
    </source>
</evidence>
<dbReference type="PROSITE" id="PS50995">
    <property type="entry name" value="HTH_MARR_2"/>
    <property type="match status" value="1"/>
</dbReference>
<dbReference type="STRING" id="36847.CLNEO_21730"/>
<keyword evidence="1" id="KW-0805">Transcription regulation</keyword>
<dbReference type="Pfam" id="PF01047">
    <property type="entry name" value="MarR"/>
    <property type="match status" value="1"/>
</dbReference>
<keyword evidence="6" id="KW-1185">Reference proteome</keyword>
<name>A0A136WD90_9FIRM</name>
<keyword evidence="2" id="KW-0238">DNA-binding</keyword>
<dbReference type="PANTHER" id="PTHR42756">
    <property type="entry name" value="TRANSCRIPTIONAL REGULATOR, MARR"/>
    <property type="match status" value="1"/>
</dbReference>
<evidence type="ECO:0000313" key="6">
    <source>
        <dbReference type="Proteomes" id="UP000070539"/>
    </source>
</evidence>
<dbReference type="GO" id="GO:0003677">
    <property type="term" value="F:DNA binding"/>
    <property type="evidence" value="ECO:0007669"/>
    <property type="project" value="UniProtKB-KW"/>
</dbReference>
<dbReference type="OrthoDB" id="2297442at2"/>
<comment type="caution">
    <text evidence="5">The sequence shown here is derived from an EMBL/GenBank/DDBJ whole genome shotgun (WGS) entry which is preliminary data.</text>
</comment>
<dbReference type="GO" id="GO:0003700">
    <property type="term" value="F:DNA-binding transcription factor activity"/>
    <property type="evidence" value="ECO:0007669"/>
    <property type="project" value="InterPro"/>
</dbReference>
<dbReference type="AlphaFoldDB" id="A0A136WD90"/>
<dbReference type="Gene3D" id="1.10.10.10">
    <property type="entry name" value="Winged helix-like DNA-binding domain superfamily/Winged helix DNA-binding domain"/>
    <property type="match status" value="1"/>
</dbReference>
<evidence type="ECO:0000256" key="2">
    <source>
        <dbReference type="ARBA" id="ARBA00023125"/>
    </source>
</evidence>
<proteinExistence type="predicted"/>
<dbReference type="SMART" id="SM00347">
    <property type="entry name" value="HTH_MARR"/>
    <property type="match status" value="1"/>
</dbReference>
<dbReference type="InterPro" id="IPR036390">
    <property type="entry name" value="WH_DNA-bd_sf"/>
</dbReference>
<dbReference type="InterPro" id="IPR036388">
    <property type="entry name" value="WH-like_DNA-bd_sf"/>
</dbReference>
<dbReference type="PRINTS" id="PR00598">
    <property type="entry name" value="HTHMARR"/>
</dbReference>
<dbReference type="RefSeq" id="WP_066088880.1">
    <property type="nucleotide sequence ID" value="NZ_LRVM01000007.1"/>
</dbReference>
<accession>A0A136WD90</accession>